<evidence type="ECO:0000313" key="10">
    <source>
        <dbReference type="Proteomes" id="UP000236497"/>
    </source>
</evidence>
<dbReference type="RefSeq" id="WP_103203634.1">
    <property type="nucleotide sequence ID" value="NZ_CVTD020000026.1"/>
</dbReference>
<dbReference type="InterPro" id="IPR002772">
    <property type="entry name" value="Glyco_hydro_3_C"/>
</dbReference>
<dbReference type="PANTHER" id="PTHR30620">
    <property type="entry name" value="PERIPLASMIC BETA-GLUCOSIDASE-RELATED"/>
    <property type="match status" value="1"/>
</dbReference>
<gene>
    <name evidence="9" type="ORF">HHT355_2370</name>
</gene>
<evidence type="ECO:0000256" key="1">
    <source>
        <dbReference type="ARBA" id="ARBA00000448"/>
    </source>
</evidence>
<dbReference type="InterPro" id="IPR051915">
    <property type="entry name" value="Cellulose_Degrad_GH3"/>
</dbReference>
<dbReference type="EC" id="3.2.1.21" evidence="3"/>
<dbReference type="InterPro" id="IPR036962">
    <property type="entry name" value="Glyco_hydro_3_N_sf"/>
</dbReference>
<dbReference type="SUPFAM" id="SSF52279">
    <property type="entry name" value="Beta-D-glucan exohydrolase, C-terminal domain"/>
    <property type="match status" value="1"/>
</dbReference>
<name>A0A0H5SLD0_HERHM</name>
<dbReference type="Pfam" id="PF00933">
    <property type="entry name" value="Glyco_hydro_3"/>
    <property type="match status" value="1"/>
</dbReference>
<evidence type="ECO:0000256" key="3">
    <source>
        <dbReference type="ARBA" id="ARBA00012744"/>
    </source>
</evidence>
<comment type="catalytic activity">
    <reaction evidence="1">
        <text>Hydrolysis of terminal, non-reducing beta-D-glucosyl residues with release of beta-D-glucose.</text>
        <dbReference type="EC" id="3.2.1.21"/>
    </reaction>
</comment>
<dbReference type="Gene3D" id="3.40.50.1700">
    <property type="entry name" value="Glycoside hydrolase family 3 C-terminal domain"/>
    <property type="match status" value="1"/>
</dbReference>
<feature type="domain" description="Glycoside hydrolase family 3 N-terminal" evidence="7">
    <location>
        <begin position="55"/>
        <end position="371"/>
    </location>
</feature>
<evidence type="ECO:0000256" key="2">
    <source>
        <dbReference type="ARBA" id="ARBA00005336"/>
    </source>
</evidence>
<accession>A0A0H5SLD0</accession>
<dbReference type="OrthoDB" id="9805821at2"/>
<reference evidence="9 10" key="1">
    <citation type="submission" date="2015-06" db="EMBL/GenBank/DDBJ databases">
        <authorList>
            <person name="Wibberg Daniel"/>
        </authorList>
    </citation>
    <scope>NUCLEOTIDE SEQUENCE [LARGE SCALE GENOMIC DNA]</scope>
    <source>
        <strain evidence="9 10">T3/55T</strain>
    </source>
</reference>
<evidence type="ECO:0000259" key="7">
    <source>
        <dbReference type="Pfam" id="PF00933"/>
    </source>
</evidence>
<dbReference type="Gene3D" id="3.20.20.300">
    <property type="entry name" value="Glycoside hydrolase, family 3, N-terminal domain"/>
    <property type="match status" value="1"/>
</dbReference>
<keyword evidence="6" id="KW-0326">Glycosidase</keyword>
<dbReference type="AlphaFoldDB" id="A0A0H5SLD0"/>
<evidence type="ECO:0000313" key="9">
    <source>
        <dbReference type="EMBL" id="CRZ35556.1"/>
    </source>
</evidence>
<dbReference type="EMBL" id="CVTD020000026">
    <property type="protein sequence ID" value="CRZ35556.1"/>
    <property type="molecule type" value="Genomic_DNA"/>
</dbReference>
<dbReference type="Proteomes" id="UP000236497">
    <property type="component" value="Unassembled WGS sequence"/>
</dbReference>
<keyword evidence="4" id="KW-0732">Signal</keyword>
<organism evidence="9 10">
    <name type="scientific">Herbinix hemicellulosilytica</name>
    <dbReference type="NCBI Taxonomy" id="1564487"/>
    <lineage>
        <taxon>Bacteria</taxon>
        <taxon>Bacillati</taxon>
        <taxon>Bacillota</taxon>
        <taxon>Clostridia</taxon>
        <taxon>Lachnospirales</taxon>
        <taxon>Lachnospiraceae</taxon>
        <taxon>Herbinix</taxon>
    </lineage>
</organism>
<dbReference type="SUPFAM" id="SSF51445">
    <property type="entry name" value="(Trans)glycosidases"/>
    <property type="match status" value="1"/>
</dbReference>
<dbReference type="GO" id="GO:0008422">
    <property type="term" value="F:beta-glucosidase activity"/>
    <property type="evidence" value="ECO:0007669"/>
    <property type="project" value="UniProtKB-EC"/>
</dbReference>
<keyword evidence="5" id="KW-0378">Hydrolase</keyword>
<comment type="similarity">
    <text evidence="2">Belongs to the glycosyl hydrolase 3 family.</text>
</comment>
<evidence type="ECO:0000256" key="4">
    <source>
        <dbReference type="ARBA" id="ARBA00022729"/>
    </source>
</evidence>
<dbReference type="Pfam" id="PF01915">
    <property type="entry name" value="Glyco_hydro_3_C"/>
    <property type="match status" value="1"/>
</dbReference>
<dbReference type="PROSITE" id="PS51257">
    <property type="entry name" value="PROKAR_LIPOPROTEIN"/>
    <property type="match status" value="1"/>
</dbReference>
<dbReference type="InterPro" id="IPR036881">
    <property type="entry name" value="Glyco_hydro_3_C_sf"/>
</dbReference>
<dbReference type="PRINTS" id="PR00133">
    <property type="entry name" value="GLHYDRLASE3"/>
</dbReference>
<evidence type="ECO:0000256" key="5">
    <source>
        <dbReference type="ARBA" id="ARBA00022801"/>
    </source>
</evidence>
<proteinExistence type="inferred from homology"/>
<evidence type="ECO:0000256" key="6">
    <source>
        <dbReference type="ARBA" id="ARBA00023295"/>
    </source>
</evidence>
<evidence type="ECO:0000259" key="8">
    <source>
        <dbReference type="Pfam" id="PF01915"/>
    </source>
</evidence>
<sequence length="615" mass="67330">MRGYKYLALLLVLVLVLGGCSGKLKKTSPSDEKDLNPPPKVSKETSIDELIVSMTMEEKIGQMIQGARDMVSTGDIRNLMLGSVLSGGGSYPKNNTIEDWQEMIENYQSAALMTDKGIPIIYGVDAVHGLALVKNAVVFPHNIGIGAANDPELVYEMGAAVAEEMKLIRVQWNFSPCVAVNTDPRWGRTYECYSSDPAIVAKLAKAYIKGQMDHGIAPTAKHYVADGGVKFGTGEGDFLIDRGDAIISEEELREIHLLPYKELIDSGVKIIMASYSSWNGVKMHENKYLLTDVLKNELGFKGFIISDYEAVSTLSGQTYEENIVKAVNAGIDMFMEAVSYKKAYDALLDAAKTGKVSEDRINDAVRRILTVKQEIGLFDDPYMEIVGREVENLGSEKYRKLAKQLVEKSLVLLKNDGNMLPLKKGQKIFVTGPAANDLGMQCGGWMQTWQGSMDRGMYKATEGTTILEGLLEYGSKFGFEIITDEERANEADLVILAIGEVPYAEYTGDTADLSIVGDKAHPDNAAAIELAKSLNKPVITLIIAGRNVLITDYIDDWDAVVMCYLPGTEGDGIASVLSGVAPFTGKLPMPYYKSVEDIGKENPELLFDIGYGLEY</sequence>
<protein>
    <recommendedName>
        <fullName evidence="3">beta-glucosidase</fullName>
        <ecNumber evidence="3">3.2.1.21</ecNumber>
    </recommendedName>
</protein>
<dbReference type="GO" id="GO:0009251">
    <property type="term" value="P:glucan catabolic process"/>
    <property type="evidence" value="ECO:0007669"/>
    <property type="project" value="TreeGrafter"/>
</dbReference>
<dbReference type="InterPro" id="IPR001764">
    <property type="entry name" value="Glyco_hydro_3_N"/>
</dbReference>
<dbReference type="PANTHER" id="PTHR30620:SF16">
    <property type="entry name" value="LYSOSOMAL BETA GLUCOSIDASE"/>
    <property type="match status" value="1"/>
</dbReference>
<feature type="domain" description="Glycoside hydrolase family 3 C-terminal" evidence="8">
    <location>
        <begin position="410"/>
        <end position="615"/>
    </location>
</feature>
<dbReference type="InterPro" id="IPR017853">
    <property type="entry name" value="GH"/>
</dbReference>
<keyword evidence="10" id="KW-1185">Reference proteome</keyword>